<evidence type="ECO:0000313" key="2">
    <source>
        <dbReference type="Proteomes" id="UP000823749"/>
    </source>
</evidence>
<dbReference type="PANTHER" id="PTHR31228">
    <property type="entry name" value="CYSTATIN/MONELLIN SUPERFAMILY PROTEIN"/>
    <property type="match status" value="1"/>
</dbReference>
<dbReference type="EMBL" id="JACTNZ010000010">
    <property type="protein sequence ID" value="KAG5529633.1"/>
    <property type="molecule type" value="Genomic_DNA"/>
</dbReference>
<name>A0AAV6IPY6_9ERIC</name>
<proteinExistence type="predicted"/>
<sequence>MPANTELVEKEGRLMLEGLAELAVVRYNDDNETSYQVVKIIMVNLRFDGWRFYNMTFQAWDDEAGSPDPRNFQARIRRFANDTRVDFCRFEQEPKPIQDPDPWVAAAE</sequence>
<gene>
    <name evidence="1" type="ORF">RHGRI_030123</name>
</gene>
<dbReference type="Proteomes" id="UP000823749">
    <property type="component" value="Chromosome 10"/>
</dbReference>
<evidence type="ECO:0000313" key="1">
    <source>
        <dbReference type="EMBL" id="KAG5529633.1"/>
    </source>
</evidence>
<reference evidence="1" key="1">
    <citation type="submission" date="2020-08" db="EMBL/GenBank/DDBJ databases">
        <title>Plant Genome Project.</title>
        <authorList>
            <person name="Zhang R.-G."/>
        </authorList>
    </citation>
    <scope>NUCLEOTIDE SEQUENCE</scope>
    <source>
        <strain evidence="1">WSP0</strain>
        <tissue evidence="1">Leaf</tissue>
    </source>
</reference>
<protein>
    <submittedName>
        <fullName evidence="1">Uncharacterized protein</fullName>
    </submittedName>
</protein>
<dbReference type="PANTHER" id="PTHR31228:SF22">
    <property type="entry name" value="CYSTATIN_MONELLIN SUPERFAMILY PROTEIN"/>
    <property type="match status" value="1"/>
</dbReference>
<organism evidence="1 2">
    <name type="scientific">Rhododendron griersonianum</name>
    <dbReference type="NCBI Taxonomy" id="479676"/>
    <lineage>
        <taxon>Eukaryota</taxon>
        <taxon>Viridiplantae</taxon>
        <taxon>Streptophyta</taxon>
        <taxon>Embryophyta</taxon>
        <taxon>Tracheophyta</taxon>
        <taxon>Spermatophyta</taxon>
        <taxon>Magnoliopsida</taxon>
        <taxon>eudicotyledons</taxon>
        <taxon>Gunneridae</taxon>
        <taxon>Pentapetalae</taxon>
        <taxon>asterids</taxon>
        <taxon>Ericales</taxon>
        <taxon>Ericaceae</taxon>
        <taxon>Ericoideae</taxon>
        <taxon>Rhodoreae</taxon>
        <taxon>Rhododendron</taxon>
    </lineage>
</organism>
<dbReference type="AlphaFoldDB" id="A0AAV6IPY6"/>
<comment type="caution">
    <text evidence="1">The sequence shown here is derived from an EMBL/GenBank/DDBJ whole genome shotgun (WGS) entry which is preliminary data.</text>
</comment>
<keyword evidence="2" id="KW-1185">Reference proteome</keyword>
<accession>A0AAV6IPY6</accession>